<dbReference type="FunFam" id="1.10.287.130:FF:000045">
    <property type="entry name" value="Two-component system sensor histidine kinase/response regulator"/>
    <property type="match status" value="1"/>
</dbReference>
<keyword evidence="3 7" id="KW-0597">Phosphoprotein</keyword>
<dbReference type="Gene3D" id="3.40.50.2300">
    <property type="match status" value="1"/>
</dbReference>
<organism evidence="13 14">
    <name type="scientific">Mangrovimonas spongiae</name>
    <dbReference type="NCBI Taxonomy" id="2494697"/>
    <lineage>
        <taxon>Bacteria</taxon>
        <taxon>Pseudomonadati</taxon>
        <taxon>Bacteroidota</taxon>
        <taxon>Flavobacteriia</taxon>
        <taxon>Flavobacteriales</taxon>
        <taxon>Flavobacteriaceae</taxon>
        <taxon>Mangrovimonas</taxon>
    </lineage>
</organism>
<evidence type="ECO:0000256" key="3">
    <source>
        <dbReference type="ARBA" id="ARBA00022553"/>
    </source>
</evidence>
<dbReference type="Pfam" id="PF02518">
    <property type="entry name" value="HATPase_c"/>
    <property type="match status" value="1"/>
</dbReference>
<dbReference type="EC" id="2.7.13.3" evidence="2"/>
<dbReference type="SUPFAM" id="SSF50998">
    <property type="entry name" value="Quinoprotein alcohol dehydrogenase-like"/>
    <property type="match status" value="1"/>
</dbReference>
<dbReference type="Gene3D" id="1.10.287.130">
    <property type="match status" value="1"/>
</dbReference>
<dbReference type="Pfam" id="PF00072">
    <property type="entry name" value="Response_reg"/>
    <property type="match status" value="1"/>
</dbReference>
<dbReference type="InterPro" id="IPR005467">
    <property type="entry name" value="His_kinase_dom"/>
</dbReference>
<evidence type="ECO:0000256" key="8">
    <source>
        <dbReference type="SAM" id="Phobius"/>
    </source>
</evidence>
<keyword evidence="9" id="KW-0732">Signal</keyword>
<feature type="domain" description="HTH araC/xylS-type" evidence="10">
    <location>
        <begin position="1200"/>
        <end position="1299"/>
    </location>
</feature>
<feature type="chain" id="PRO_5019362814" description="histidine kinase" evidence="9">
    <location>
        <begin position="22"/>
        <end position="1301"/>
    </location>
</feature>
<dbReference type="CDD" id="cd17574">
    <property type="entry name" value="REC_OmpR"/>
    <property type="match status" value="1"/>
</dbReference>
<dbReference type="SMART" id="SM00387">
    <property type="entry name" value="HATPase_c"/>
    <property type="match status" value="1"/>
</dbReference>
<feature type="domain" description="Response regulatory" evidence="12">
    <location>
        <begin position="1054"/>
        <end position="1169"/>
    </location>
</feature>
<dbReference type="Proteomes" id="UP000270620">
    <property type="component" value="Unassembled WGS sequence"/>
</dbReference>
<dbReference type="InterPro" id="IPR011047">
    <property type="entry name" value="Quinoprotein_ADH-like_sf"/>
</dbReference>
<feature type="signal peptide" evidence="9">
    <location>
        <begin position="1"/>
        <end position="21"/>
    </location>
</feature>
<evidence type="ECO:0000256" key="9">
    <source>
        <dbReference type="SAM" id="SignalP"/>
    </source>
</evidence>
<keyword evidence="8" id="KW-0812">Transmembrane</keyword>
<evidence type="ECO:0000313" key="13">
    <source>
        <dbReference type="EMBL" id="RSK40261.1"/>
    </source>
</evidence>
<dbReference type="PROSITE" id="PS50109">
    <property type="entry name" value="HIS_KIN"/>
    <property type="match status" value="1"/>
</dbReference>
<evidence type="ECO:0000256" key="5">
    <source>
        <dbReference type="ARBA" id="ARBA00023125"/>
    </source>
</evidence>
<feature type="transmembrane region" description="Helical" evidence="8">
    <location>
        <begin position="746"/>
        <end position="771"/>
    </location>
</feature>
<evidence type="ECO:0000256" key="2">
    <source>
        <dbReference type="ARBA" id="ARBA00012438"/>
    </source>
</evidence>
<evidence type="ECO:0000256" key="7">
    <source>
        <dbReference type="PROSITE-ProRule" id="PRU00169"/>
    </source>
</evidence>
<evidence type="ECO:0000259" key="12">
    <source>
        <dbReference type="PROSITE" id="PS50110"/>
    </source>
</evidence>
<dbReference type="SMART" id="SM00448">
    <property type="entry name" value="REC"/>
    <property type="match status" value="1"/>
</dbReference>
<dbReference type="InterPro" id="IPR011123">
    <property type="entry name" value="Y_Y_Y"/>
</dbReference>
<dbReference type="SUPFAM" id="SSF52172">
    <property type="entry name" value="CheY-like"/>
    <property type="match status" value="1"/>
</dbReference>
<dbReference type="Gene3D" id="2.60.40.10">
    <property type="entry name" value="Immunoglobulins"/>
    <property type="match status" value="1"/>
</dbReference>
<reference evidence="13 14" key="1">
    <citation type="submission" date="2018-12" db="EMBL/GenBank/DDBJ databases">
        <title>Mangrovimonas spongiae sp. nov., a novel member of the genus Mangrovimonas isolated from marine sponge.</title>
        <authorList>
            <person name="Zhuang L."/>
            <person name="Luo L."/>
        </authorList>
    </citation>
    <scope>NUCLEOTIDE SEQUENCE [LARGE SCALE GENOMIC DNA]</scope>
    <source>
        <strain evidence="13 14">HN-E26</strain>
    </source>
</reference>
<dbReference type="Gene3D" id="2.130.10.10">
    <property type="entry name" value="YVTN repeat-like/Quinoprotein amine dehydrogenase"/>
    <property type="match status" value="3"/>
</dbReference>
<dbReference type="PANTHER" id="PTHR43547">
    <property type="entry name" value="TWO-COMPONENT HISTIDINE KINASE"/>
    <property type="match status" value="1"/>
</dbReference>
<keyword evidence="5" id="KW-0238">DNA-binding</keyword>
<dbReference type="InterPro" id="IPR003594">
    <property type="entry name" value="HATPase_dom"/>
</dbReference>
<dbReference type="SUPFAM" id="SSF63829">
    <property type="entry name" value="Calcium-dependent phosphotriesterase"/>
    <property type="match status" value="1"/>
</dbReference>
<dbReference type="Gene3D" id="3.30.565.10">
    <property type="entry name" value="Histidine kinase-like ATPase, C-terminal domain"/>
    <property type="match status" value="1"/>
</dbReference>
<dbReference type="Pfam" id="PF07494">
    <property type="entry name" value="Reg_prop"/>
    <property type="match status" value="2"/>
</dbReference>
<accession>A0A428K1G8</accession>
<dbReference type="InterPro" id="IPR018062">
    <property type="entry name" value="HTH_AraC-typ_CS"/>
</dbReference>
<keyword evidence="8" id="KW-1133">Transmembrane helix</keyword>
<dbReference type="InterPro" id="IPR011110">
    <property type="entry name" value="Reg_prop"/>
</dbReference>
<evidence type="ECO:0000256" key="4">
    <source>
        <dbReference type="ARBA" id="ARBA00023015"/>
    </source>
</evidence>
<dbReference type="SMART" id="SM00342">
    <property type="entry name" value="HTH_ARAC"/>
    <property type="match status" value="1"/>
</dbReference>
<dbReference type="PANTHER" id="PTHR43547:SF2">
    <property type="entry name" value="HYBRID SIGNAL TRANSDUCTION HISTIDINE KINASE C"/>
    <property type="match status" value="1"/>
</dbReference>
<dbReference type="Pfam" id="PF00512">
    <property type="entry name" value="HisKA"/>
    <property type="match status" value="1"/>
</dbReference>
<name>A0A428K1G8_9FLAO</name>
<feature type="domain" description="Histidine kinase" evidence="11">
    <location>
        <begin position="804"/>
        <end position="1016"/>
    </location>
</feature>
<dbReference type="GO" id="GO:0003700">
    <property type="term" value="F:DNA-binding transcription factor activity"/>
    <property type="evidence" value="ECO:0007669"/>
    <property type="project" value="InterPro"/>
</dbReference>
<proteinExistence type="predicted"/>
<dbReference type="GO" id="GO:0043565">
    <property type="term" value="F:sequence-specific DNA binding"/>
    <property type="evidence" value="ECO:0007669"/>
    <property type="project" value="InterPro"/>
</dbReference>
<dbReference type="InterPro" id="IPR036097">
    <property type="entry name" value="HisK_dim/P_sf"/>
</dbReference>
<dbReference type="InterPro" id="IPR003661">
    <property type="entry name" value="HisK_dim/P_dom"/>
</dbReference>
<dbReference type="InterPro" id="IPR015943">
    <property type="entry name" value="WD40/YVTN_repeat-like_dom_sf"/>
</dbReference>
<evidence type="ECO:0000259" key="10">
    <source>
        <dbReference type="PROSITE" id="PS01124"/>
    </source>
</evidence>
<dbReference type="Pfam" id="PF12833">
    <property type="entry name" value="HTH_18"/>
    <property type="match status" value="1"/>
</dbReference>
<dbReference type="InterPro" id="IPR013783">
    <property type="entry name" value="Ig-like_fold"/>
</dbReference>
<dbReference type="SUPFAM" id="SSF55874">
    <property type="entry name" value="ATPase domain of HSP90 chaperone/DNA topoisomerase II/histidine kinase"/>
    <property type="match status" value="1"/>
</dbReference>
<dbReference type="CDD" id="cd00082">
    <property type="entry name" value="HisKA"/>
    <property type="match status" value="1"/>
</dbReference>
<dbReference type="PROSITE" id="PS50110">
    <property type="entry name" value="RESPONSE_REGULATORY"/>
    <property type="match status" value="1"/>
</dbReference>
<evidence type="ECO:0000259" key="11">
    <source>
        <dbReference type="PROSITE" id="PS50109"/>
    </source>
</evidence>
<evidence type="ECO:0000313" key="14">
    <source>
        <dbReference type="Proteomes" id="UP000270620"/>
    </source>
</evidence>
<dbReference type="InterPro" id="IPR036890">
    <property type="entry name" value="HATPase_C_sf"/>
</dbReference>
<protein>
    <recommendedName>
        <fullName evidence="2">histidine kinase</fullName>
        <ecNumber evidence="2">2.7.13.3</ecNumber>
    </recommendedName>
</protein>
<dbReference type="Pfam" id="PF07495">
    <property type="entry name" value="Y_Y_Y"/>
    <property type="match status" value="1"/>
</dbReference>
<evidence type="ECO:0000256" key="1">
    <source>
        <dbReference type="ARBA" id="ARBA00000085"/>
    </source>
</evidence>
<dbReference type="Gene3D" id="1.10.10.60">
    <property type="entry name" value="Homeodomain-like"/>
    <property type="match status" value="1"/>
</dbReference>
<dbReference type="EMBL" id="RWBG01000002">
    <property type="protein sequence ID" value="RSK40261.1"/>
    <property type="molecule type" value="Genomic_DNA"/>
</dbReference>
<dbReference type="RefSeq" id="WP_125467181.1">
    <property type="nucleotide sequence ID" value="NZ_RWBG01000002.1"/>
</dbReference>
<feature type="modified residue" description="4-aspartylphosphate" evidence="7">
    <location>
        <position position="1102"/>
    </location>
</feature>
<dbReference type="InterPro" id="IPR001789">
    <property type="entry name" value="Sig_transdc_resp-reg_receiver"/>
</dbReference>
<dbReference type="InterPro" id="IPR009057">
    <property type="entry name" value="Homeodomain-like_sf"/>
</dbReference>
<dbReference type="PROSITE" id="PS01124">
    <property type="entry name" value="HTH_ARAC_FAMILY_2"/>
    <property type="match status" value="1"/>
</dbReference>
<sequence>MNHLKLHFLFLVLPAFMFSQSDDKQVAFRELTVEQGLSQNSVVSIAQDQTGFMWFATQDGLNKYDGKQFKHFPYQFEDVTRNTFSKLGKIYVDNYDKVWFVANSGKLHKQGNTPETFKLVSNIKKASTVLQAANNDYFIGTYGSGLYKIQHKTKDTIQILKAEDKHLVTYDLFQDGEKVLVATLNGILEIDTNNTYRFLTIAKNTNFSAFTKSLKNDKLFLGSYGKGLFVSNGNEMNFKPFTGFEKTTLPSNLIIQDVLVDSSEKLWVATYGDGAYLIDFKKQTIQHFVANKTDPYALHYNDVLSLYEDFTGIVWLGTDGSGLSYYDEDLVKFNVLTNKQAPDNISIDFVRAIVKKDNEVWLGTSNKGLTAIDFETNSYKMYTTKNSTLSSDRVMSLFNSQGTLWIGHQNSGLQKWIANETFKSFDVTKGMSIWKIYQAANNRLWLCTLNGLVLFDEEQGVVKTYHSKNSVLTSNAIRTVESGNDNQLWIGTEGSGLYVLNTKTGIIVDVKEIKDRIKSLYYNNNILWVGTNGNGIKAYNTQSKTIKHFTTNQGLANNVVYAILPDSKDNLWLSSNKGLTKATIDNDTIVAIENFSNYDGLQTNEFNTGAYFKDEKGMLYFGGLEGLNWFNPNQLSYNSDKPRTIISGFDIFAKPHKITQNDVFSSKQNTMTFTFSSLHYSQPDRNQYKYQLVNHDPNWISSGNNNTAHYTNLPPNDYTFKVISSNYDGVWNETPATYTFTINKPWYLSTLAIICYALLLLGISVWVYKYLKWRWHMKMKLEFEHKETIRLKKLDEFKTKLYTNISHEFRTPLTLITGPIEKQLAKPKLTKQDKKELLMVQDNSKRLLNLVNQMLDLSKLETGHFKLAIQQGDLDVLLKQIAEAFQYKAQQKNIQFTYVIPELKQVWFDRDIVEKIVTNLLSNAVKYAPKNGQIYFETTRKNGQLVMSFINNGNTIPNEQLGKLFQRYYQNQKSTDGVGIGLSLVKELAIVTHGNIVANTINEDNIQFTVTLPIERSFYQISEISDEISENNFREKLEDIPSTSTTKHNSKNPMVLIVEDNKEINDFVATIFKHTYNVIQVSNGEEGKQFALKHIPDVIITDIMMPKLDGVQLCNELKQDIKTSHIPIIMLTAKSGEANEIEGFKTGADAYITKPFNPKKLKLIVNKQLELRKRLQQHYGKTLSITPDLKIISNDDQFLKRLTIVLDKHITNQEFNNTQFCKHMQMSRTQLHRKLTAIFGVSATEFIRTQRLKLAQELLQKSDATIAEIAYQVGFNTPSYFNKCFKEIFGCTPNEYASKHV</sequence>
<dbReference type="PRINTS" id="PR00032">
    <property type="entry name" value="HTHARAC"/>
</dbReference>
<dbReference type="GO" id="GO:0000155">
    <property type="term" value="F:phosphorelay sensor kinase activity"/>
    <property type="evidence" value="ECO:0007669"/>
    <property type="project" value="InterPro"/>
</dbReference>
<keyword evidence="14" id="KW-1185">Reference proteome</keyword>
<keyword evidence="8" id="KW-0472">Membrane</keyword>
<keyword evidence="4" id="KW-0805">Transcription regulation</keyword>
<dbReference type="InterPro" id="IPR020449">
    <property type="entry name" value="Tscrpt_reg_AraC-type_HTH"/>
</dbReference>
<dbReference type="InterPro" id="IPR011006">
    <property type="entry name" value="CheY-like_superfamily"/>
</dbReference>
<dbReference type="SUPFAM" id="SSF47384">
    <property type="entry name" value="Homodimeric domain of signal transducing histidine kinase"/>
    <property type="match status" value="1"/>
</dbReference>
<evidence type="ECO:0000256" key="6">
    <source>
        <dbReference type="ARBA" id="ARBA00023163"/>
    </source>
</evidence>
<dbReference type="InterPro" id="IPR018060">
    <property type="entry name" value="HTH_AraC"/>
</dbReference>
<dbReference type="OrthoDB" id="1522078at2"/>
<keyword evidence="6" id="KW-0804">Transcription</keyword>
<dbReference type="SMART" id="SM00388">
    <property type="entry name" value="HisKA"/>
    <property type="match status" value="1"/>
</dbReference>
<dbReference type="SUPFAM" id="SSF46689">
    <property type="entry name" value="Homeodomain-like"/>
    <property type="match status" value="1"/>
</dbReference>
<dbReference type="PROSITE" id="PS00041">
    <property type="entry name" value="HTH_ARAC_FAMILY_1"/>
    <property type="match status" value="1"/>
</dbReference>
<comment type="caution">
    <text evidence="13">The sequence shown here is derived from an EMBL/GenBank/DDBJ whole genome shotgun (WGS) entry which is preliminary data.</text>
</comment>
<comment type="catalytic activity">
    <reaction evidence="1">
        <text>ATP + protein L-histidine = ADP + protein N-phospho-L-histidine.</text>
        <dbReference type="EC" id="2.7.13.3"/>
    </reaction>
</comment>
<gene>
    <name evidence="13" type="ORF">EJA19_04580</name>
</gene>